<sequence length="89" mass="9763">MKAITANRLTDGRVIYRTAEGQWSSRLDEAEHLDGDAAEARLAQAEAEFGIAVGPYLIDIEDERPGGQKWRREAIRLTGPTTGSTHEPA</sequence>
<dbReference type="InterPro" id="IPR021270">
    <property type="entry name" value="DUF2849"/>
</dbReference>
<reference evidence="1" key="2">
    <citation type="submission" date="2023-01" db="EMBL/GenBank/DDBJ databases">
        <authorList>
            <person name="Sun Q."/>
            <person name="Evtushenko L."/>
        </authorList>
    </citation>
    <scope>NUCLEOTIDE SEQUENCE</scope>
    <source>
        <strain evidence="1">VKM B-1513</strain>
    </source>
</reference>
<dbReference type="RefSeq" id="WP_271186251.1">
    <property type="nucleotide sequence ID" value="NZ_BSFE01000003.1"/>
</dbReference>
<dbReference type="AlphaFoldDB" id="A0A9W6IKC3"/>
<comment type="caution">
    <text evidence="1">The sequence shown here is derived from an EMBL/GenBank/DDBJ whole genome shotgun (WGS) entry which is preliminary data.</text>
</comment>
<dbReference type="Proteomes" id="UP001143486">
    <property type="component" value="Unassembled WGS sequence"/>
</dbReference>
<dbReference type="EMBL" id="BSFE01000003">
    <property type="protein sequence ID" value="GLK51887.1"/>
    <property type="molecule type" value="Genomic_DNA"/>
</dbReference>
<reference evidence="1" key="1">
    <citation type="journal article" date="2014" name="Int. J. Syst. Evol. Microbiol.">
        <title>Complete genome sequence of Corynebacterium casei LMG S-19264T (=DSM 44701T), isolated from a smear-ripened cheese.</title>
        <authorList>
            <consortium name="US DOE Joint Genome Institute (JGI-PGF)"/>
            <person name="Walter F."/>
            <person name="Albersmeier A."/>
            <person name="Kalinowski J."/>
            <person name="Ruckert C."/>
        </authorList>
    </citation>
    <scope>NUCLEOTIDE SEQUENCE</scope>
    <source>
        <strain evidence="1">VKM B-1513</strain>
    </source>
</reference>
<evidence type="ECO:0000313" key="1">
    <source>
        <dbReference type="EMBL" id="GLK51887.1"/>
    </source>
</evidence>
<evidence type="ECO:0008006" key="3">
    <source>
        <dbReference type="Google" id="ProtNLM"/>
    </source>
</evidence>
<name>A0A9W6IKC3_9PROT</name>
<keyword evidence="2" id="KW-1185">Reference proteome</keyword>
<protein>
    <recommendedName>
        <fullName evidence="3">DUF2849 domain-containing protein</fullName>
    </recommendedName>
</protein>
<dbReference type="Pfam" id="PF11011">
    <property type="entry name" value="DUF2849"/>
    <property type="match status" value="1"/>
</dbReference>
<accession>A0A9W6IKC3</accession>
<evidence type="ECO:0000313" key="2">
    <source>
        <dbReference type="Proteomes" id="UP001143486"/>
    </source>
</evidence>
<gene>
    <name evidence="1" type="ORF">GCM10017621_13950</name>
</gene>
<organism evidence="1 2">
    <name type="scientific">Maricaulis virginensis</name>
    <dbReference type="NCBI Taxonomy" id="144022"/>
    <lineage>
        <taxon>Bacteria</taxon>
        <taxon>Pseudomonadati</taxon>
        <taxon>Pseudomonadota</taxon>
        <taxon>Alphaproteobacteria</taxon>
        <taxon>Maricaulales</taxon>
        <taxon>Maricaulaceae</taxon>
        <taxon>Maricaulis</taxon>
    </lineage>
</organism>
<proteinExistence type="predicted"/>